<sequence length="225" mass="25270">LLQTERNQSVLAGNHQLVYTVPPPQPVVFVPAPLPTHSDFQVEKTPLPDTGYSSDTASSSSSRSTSLSTVCSHTASSSAGFSHKHRGYRWERDMDLDAMTRRNGGTIMHAEYVDKMNYLCKINNQNGFEFDRALLNLNAIRNRFLDEDILELHGLQRKLATDVLKKTVCEVQNGLRPKKLFLCVGQGVVEFTVGRVCDQEGRHRQGSSIRVLLSSDERQPRSSRR</sequence>
<evidence type="ECO:0000256" key="1">
    <source>
        <dbReference type="SAM" id="MobiDB-lite"/>
    </source>
</evidence>
<reference evidence="3" key="1">
    <citation type="journal article" date="2008" name="Nat. Genet.">
        <title>The Pristionchus pacificus genome provides a unique perspective on nematode lifestyle and parasitism.</title>
        <authorList>
            <person name="Dieterich C."/>
            <person name="Clifton S.W."/>
            <person name="Schuster L.N."/>
            <person name="Chinwalla A."/>
            <person name="Delehaunty K."/>
            <person name="Dinkelacker I."/>
            <person name="Fulton L."/>
            <person name="Fulton R."/>
            <person name="Godfrey J."/>
            <person name="Minx P."/>
            <person name="Mitreva M."/>
            <person name="Roeseler W."/>
            <person name="Tian H."/>
            <person name="Witte H."/>
            <person name="Yang S.P."/>
            <person name="Wilson R.K."/>
            <person name="Sommer R.J."/>
        </authorList>
    </citation>
    <scope>NUCLEOTIDE SEQUENCE [LARGE SCALE GENOMIC DNA]</scope>
    <source>
        <strain evidence="3">PS312</strain>
    </source>
</reference>
<reference evidence="2" key="2">
    <citation type="submission" date="2022-06" db="UniProtKB">
        <authorList>
            <consortium name="EnsemblMetazoa"/>
        </authorList>
    </citation>
    <scope>IDENTIFICATION</scope>
    <source>
        <strain evidence="2">PS312</strain>
    </source>
</reference>
<gene>
    <name evidence="2" type="primary">WBGene00275962</name>
</gene>
<protein>
    <submittedName>
        <fullName evidence="2">Uncharacterized protein</fullName>
    </submittedName>
</protein>
<dbReference type="Proteomes" id="UP000005239">
    <property type="component" value="Unassembled WGS sequence"/>
</dbReference>
<accession>A0A2A6BAA0</accession>
<organism evidence="2 3">
    <name type="scientific">Pristionchus pacificus</name>
    <name type="common">Parasitic nematode worm</name>
    <dbReference type="NCBI Taxonomy" id="54126"/>
    <lineage>
        <taxon>Eukaryota</taxon>
        <taxon>Metazoa</taxon>
        <taxon>Ecdysozoa</taxon>
        <taxon>Nematoda</taxon>
        <taxon>Chromadorea</taxon>
        <taxon>Rhabditida</taxon>
        <taxon>Rhabditina</taxon>
        <taxon>Diplogasteromorpha</taxon>
        <taxon>Diplogasteroidea</taxon>
        <taxon>Neodiplogasteridae</taxon>
        <taxon>Pristionchus</taxon>
    </lineage>
</organism>
<name>A0A2A6BAA0_PRIPA</name>
<keyword evidence="3" id="KW-1185">Reference proteome</keyword>
<accession>A0A8R1US43</accession>
<evidence type="ECO:0000313" key="2">
    <source>
        <dbReference type="EnsemblMetazoa" id="PPA37593.1"/>
    </source>
</evidence>
<dbReference type="EnsemblMetazoa" id="PPA37593.1">
    <property type="protein sequence ID" value="PPA37593.1"/>
    <property type="gene ID" value="WBGene00275962"/>
</dbReference>
<feature type="region of interest" description="Disordered" evidence="1">
    <location>
        <begin position="40"/>
        <end position="66"/>
    </location>
</feature>
<evidence type="ECO:0000313" key="3">
    <source>
        <dbReference type="Proteomes" id="UP000005239"/>
    </source>
</evidence>
<dbReference type="AlphaFoldDB" id="A0A2A6BAA0"/>
<feature type="compositionally biased region" description="Low complexity" evidence="1">
    <location>
        <begin position="50"/>
        <end position="66"/>
    </location>
</feature>
<proteinExistence type="predicted"/>